<proteinExistence type="predicted"/>
<dbReference type="Pfam" id="PF03992">
    <property type="entry name" value="ABM"/>
    <property type="match status" value="1"/>
</dbReference>
<organism evidence="2 3">
    <name type="scientific">Novosphingobium guangzhouense</name>
    <dbReference type="NCBI Taxonomy" id="1850347"/>
    <lineage>
        <taxon>Bacteria</taxon>
        <taxon>Pseudomonadati</taxon>
        <taxon>Pseudomonadota</taxon>
        <taxon>Alphaproteobacteria</taxon>
        <taxon>Sphingomonadales</taxon>
        <taxon>Sphingomonadaceae</taxon>
        <taxon>Novosphingobium</taxon>
    </lineage>
</organism>
<comment type="caution">
    <text evidence="2">The sequence shown here is derived from an EMBL/GenBank/DDBJ whole genome shotgun (WGS) entry which is preliminary data.</text>
</comment>
<keyword evidence="3" id="KW-1185">Reference proteome</keyword>
<protein>
    <submittedName>
        <fullName evidence="2">Polysaccharide biosynthesis protein</fullName>
    </submittedName>
</protein>
<evidence type="ECO:0000313" key="3">
    <source>
        <dbReference type="Proteomes" id="UP000236327"/>
    </source>
</evidence>
<feature type="domain" description="ABM" evidence="1">
    <location>
        <begin position="1"/>
        <end position="75"/>
    </location>
</feature>
<dbReference type="Proteomes" id="UP000236327">
    <property type="component" value="Unassembled WGS sequence"/>
</dbReference>
<dbReference type="InterPro" id="IPR007138">
    <property type="entry name" value="ABM_dom"/>
</dbReference>
<dbReference type="AlphaFoldDB" id="A0A2K2FV36"/>
<name>A0A2K2FV36_9SPHN</name>
<dbReference type="InterPro" id="IPR052936">
    <property type="entry name" value="Jasmonate_Hydroxylase-like"/>
</dbReference>
<dbReference type="PANTHER" id="PTHR37811">
    <property type="entry name" value="BLL5343 PROTEIN"/>
    <property type="match status" value="1"/>
</dbReference>
<gene>
    <name evidence="2" type="ORF">A8V01_09345</name>
</gene>
<dbReference type="RefSeq" id="WP_103098793.1">
    <property type="nucleotide sequence ID" value="NZ_LYMM01000073.1"/>
</dbReference>
<accession>A0A2K2FV36</accession>
<dbReference type="Gene3D" id="3.30.70.100">
    <property type="match status" value="1"/>
</dbReference>
<evidence type="ECO:0000313" key="2">
    <source>
        <dbReference type="EMBL" id="PNU02624.1"/>
    </source>
</evidence>
<dbReference type="PANTHER" id="PTHR37811:SF2">
    <property type="entry name" value="ABM DOMAIN-CONTAINING PROTEIN"/>
    <property type="match status" value="1"/>
</dbReference>
<dbReference type="SUPFAM" id="SSF54909">
    <property type="entry name" value="Dimeric alpha+beta barrel"/>
    <property type="match status" value="1"/>
</dbReference>
<dbReference type="EMBL" id="LYMM01000073">
    <property type="protein sequence ID" value="PNU02624.1"/>
    <property type="molecule type" value="Genomic_DNA"/>
</dbReference>
<dbReference type="InterPro" id="IPR011008">
    <property type="entry name" value="Dimeric_a/b-barrel"/>
</dbReference>
<sequence length="104" mass="11775">MFLVVFRNRKRADIDAAAYSADAEAMDALAREQPGFLSFKSYASDDGEVIALSEWKDEAAALAWRRVSAHAAVQAKGREHYYQSYTAFACNEPRVHHFERETES</sequence>
<dbReference type="OrthoDB" id="9797060at2"/>
<evidence type="ECO:0000259" key="1">
    <source>
        <dbReference type="Pfam" id="PF03992"/>
    </source>
</evidence>
<reference evidence="2 3" key="1">
    <citation type="submission" date="2016-05" db="EMBL/GenBank/DDBJ databases">
        <title>Complete genome sequence of Novosphingobium guangzhouense SA925(T).</title>
        <authorList>
            <person name="Sha S."/>
        </authorList>
    </citation>
    <scope>NUCLEOTIDE SEQUENCE [LARGE SCALE GENOMIC DNA]</scope>
    <source>
        <strain evidence="2 3">SA925</strain>
    </source>
</reference>